<evidence type="ECO:0000256" key="1">
    <source>
        <dbReference type="SAM" id="SignalP"/>
    </source>
</evidence>
<name>A0A9P8RQW2_9PEZI</name>
<dbReference type="RefSeq" id="XP_045954344.1">
    <property type="nucleotide sequence ID" value="XM_046103713.1"/>
</dbReference>
<sequence length="106" mass="12075">MKSVLLTLALMCSASDSAITIPPLESMLSPTVFGHPLRHQAGLQHWRYRQLLRLQGLLAPGPEQTPECKRRFRRACPVTKRHLMHVFHERRSNQTGLRWRPAADGG</sequence>
<protein>
    <submittedName>
        <fullName evidence="2">Uncharacterized protein</fullName>
    </submittedName>
</protein>
<evidence type="ECO:0000313" key="3">
    <source>
        <dbReference type="Proteomes" id="UP000758603"/>
    </source>
</evidence>
<dbReference type="EMBL" id="JAGPXC010000008">
    <property type="protein sequence ID" value="KAH6647832.1"/>
    <property type="molecule type" value="Genomic_DNA"/>
</dbReference>
<gene>
    <name evidence="2" type="ORF">BKA67DRAFT_578718</name>
</gene>
<proteinExistence type="predicted"/>
<organism evidence="2 3">
    <name type="scientific">Truncatella angustata</name>
    <dbReference type="NCBI Taxonomy" id="152316"/>
    <lineage>
        <taxon>Eukaryota</taxon>
        <taxon>Fungi</taxon>
        <taxon>Dikarya</taxon>
        <taxon>Ascomycota</taxon>
        <taxon>Pezizomycotina</taxon>
        <taxon>Sordariomycetes</taxon>
        <taxon>Xylariomycetidae</taxon>
        <taxon>Amphisphaeriales</taxon>
        <taxon>Sporocadaceae</taxon>
        <taxon>Truncatella</taxon>
    </lineage>
</organism>
<dbReference type="Proteomes" id="UP000758603">
    <property type="component" value="Unassembled WGS sequence"/>
</dbReference>
<accession>A0A9P8RQW2</accession>
<reference evidence="2" key="1">
    <citation type="journal article" date="2021" name="Nat. Commun.">
        <title>Genetic determinants of endophytism in the Arabidopsis root mycobiome.</title>
        <authorList>
            <person name="Mesny F."/>
            <person name="Miyauchi S."/>
            <person name="Thiergart T."/>
            <person name="Pickel B."/>
            <person name="Atanasova L."/>
            <person name="Karlsson M."/>
            <person name="Huettel B."/>
            <person name="Barry K.W."/>
            <person name="Haridas S."/>
            <person name="Chen C."/>
            <person name="Bauer D."/>
            <person name="Andreopoulos W."/>
            <person name="Pangilinan J."/>
            <person name="LaButti K."/>
            <person name="Riley R."/>
            <person name="Lipzen A."/>
            <person name="Clum A."/>
            <person name="Drula E."/>
            <person name="Henrissat B."/>
            <person name="Kohler A."/>
            <person name="Grigoriev I.V."/>
            <person name="Martin F.M."/>
            <person name="Hacquard S."/>
        </authorList>
    </citation>
    <scope>NUCLEOTIDE SEQUENCE</scope>
    <source>
        <strain evidence="2">MPI-SDFR-AT-0073</strain>
    </source>
</reference>
<keyword evidence="1" id="KW-0732">Signal</keyword>
<feature type="signal peptide" evidence="1">
    <location>
        <begin position="1"/>
        <end position="20"/>
    </location>
</feature>
<comment type="caution">
    <text evidence="2">The sequence shown here is derived from an EMBL/GenBank/DDBJ whole genome shotgun (WGS) entry which is preliminary data.</text>
</comment>
<keyword evidence="3" id="KW-1185">Reference proteome</keyword>
<dbReference type="GeneID" id="70132604"/>
<evidence type="ECO:0000313" key="2">
    <source>
        <dbReference type="EMBL" id="KAH6647832.1"/>
    </source>
</evidence>
<feature type="chain" id="PRO_5040187430" evidence="1">
    <location>
        <begin position="21"/>
        <end position="106"/>
    </location>
</feature>
<dbReference type="AlphaFoldDB" id="A0A9P8RQW2"/>